<sequence length="55" mass="6199">MIKWILNNLGAKLTAALQKAKGHILNQRTMMISLIKTIKIHLSNTRRPGNSNMKS</sequence>
<accession>A0A0A9FLQ1</accession>
<dbReference type="EMBL" id="GBRH01183951">
    <property type="protein sequence ID" value="JAE13945.1"/>
    <property type="molecule type" value="Transcribed_RNA"/>
</dbReference>
<evidence type="ECO:0000313" key="1">
    <source>
        <dbReference type="EMBL" id="JAE13945.1"/>
    </source>
</evidence>
<proteinExistence type="predicted"/>
<protein>
    <submittedName>
        <fullName evidence="1">Uncharacterized protein</fullName>
    </submittedName>
</protein>
<organism evidence="1">
    <name type="scientific">Arundo donax</name>
    <name type="common">Giant reed</name>
    <name type="synonym">Donax arundinaceus</name>
    <dbReference type="NCBI Taxonomy" id="35708"/>
    <lineage>
        <taxon>Eukaryota</taxon>
        <taxon>Viridiplantae</taxon>
        <taxon>Streptophyta</taxon>
        <taxon>Embryophyta</taxon>
        <taxon>Tracheophyta</taxon>
        <taxon>Spermatophyta</taxon>
        <taxon>Magnoliopsida</taxon>
        <taxon>Liliopsida</taxon>
        <taxon>Poales</taxon>
        <taxon>Poaceae</taxon>
        <taxon>PACMAD clade</taxon>
        <taxon>Arundinoideae</taxon>
        <taxon>Arundineae</taxon>
        <taxon>Arundo</taxon>
    </lineage>
</organism>
<reference evidence="1" key="2">
    <citation type="journal article" date="2015" name="Data Brief">
        <title>Shoot transcriptome of the giant reed, Arundo donax.</title>
        <authorList>
            <person name="Barrero R.A."/>
            <person name="Guerrero F.D."/>
            <person name="Moolhuijzen P."/>
            <person name="Goolsby J.A."/>
            <person name="Tidwell J."/>
            <person name="Bellgard S.E."/>
            <person name="Bellgard M.I."/>
        </authorList>
    </citation>
    <scope>NUCLEOTIDE SEQUENCE</scope>
    <source>
        <tissue evidence="1">Shoot tissue taken approximately 20 cm above the soil surface</tissue>
    </source>
</reference>
<dbReference type="AlphaFoldDB" id="A0A0A9FLQ1"/>
<name>A0A0A9FLQ1_ARUDO</name>
<reference evidence="1" key="1">
    <citation type="submission" date="2014-09" db="EMBL/GenBank/DDBJ databases">
        <authorList>
            <person name="Magalhaes I.L.F."/>
            <person name="Oliveira U."/>
            <person name="Santos F.R."/>
            <person name="Vidigal T.H.D.A."/>
            <person name="Brescovit A.D."/>
            <person name="Santos A.J."/>
        </authorList>
    </citation>
    <scope>NUCLEOTIDE SEQUENCE</scope>
    <source>
        <tissue evidence="1">Shoot tissue taken approximately 20 cm above the soil surface</tissue>
    </source>
</reference>